<comment type="caution">
    <text evidence="2">The sequence shown here is derived from an EMBL/GenBank/DDBJ whole genome shotgun (WGS) entry which is preliminary data.</text>
</comment>
<evidence type="ECO:0000256" key="1">
    <source>
        <dbReference type="SAM" id="SignalP"/>
    </source>
</evidence>
<accession>A0AAD7WU68</accession>
<evidence type="ECO:0000313" key="2">
    <source>
        <dbReference type="EMBL" id="KAJ8409183.1"/>
    </source>
</evidence>
<protein>
    <recommendedName>
        <fullName evidence="4">Secreted protein</fullName>
    </recommendedName>
</protein>
<keyword evidence="3" id="KW-1185">Reference proteome</keyword>
<feature type="chain" id="PRO_5041901867" description="Secreted protein" evidence="1">
    <location>
        <begin position="23"/>
        <end position="120"/>
    </location>
</feature>
<evidence type="ECO:0000313" key="3">
    <source>
        <dbReference type="Proteomes" id="UP001221898"/>
    </source>
</evidence>
<name>A0AAD7WU68_9TELE</name>
<organism evidence="2 3">
    <name type="scientific">Aldrovandia affinis</name>
    <dbReference type="NCBI Taxonomy" id="143900"/>
    <lineage>
        <taxon>Eukaryota</taxon>
        <taxon>Metazoa</taxon>
        <taxon>Chordata</taxon>
        <taxon>Craniata</taxon>
        <taxon>Vertebrata</taxon>
        <taxon>Euteleostomi</taxon>
        <taxon>Actinopterygii</taxon>
        <taxon>Neopterygii</taxon>
        <taxon>Teleostei</taxon>
        <taxon>Notacanthiformes</taxon>
        <taxon>Halosauridae</taxon>
        <taxon>Aldrovandia</taxon>
    </lineage>
</organism>
<dbReference type="Proteomes" id="UP001221898">
    <property type="component" value="Unassembled WGS sequence"/>
</dbReference>
<dbReference type="AlphaFoldDB" id="A0AAD7WU68"/>
<proteinExistence type="predicted"/>
<reference evidence="2" key="1">
    <citation type="journal article" date="2023" name="Science">
        <title>Genome structures resolve the early diversification of teleost fishes.</title>
        <authorList>
            <person name="Parey E."/>
            <person name="Louis A."/>
            <person name="Montfort J."/>
            <person name="Bouchez O."/>
            <person name="Roques C."/>
            <person name="Iampietro C."/>
            <person name="Lluch J."/>
            <person name="Castinel A."/>
            <person name="Donnadieu C."/>
            <person name="Desvignes T."/>
            <person name="Floi Bucao C."/>
            <person name="Jouanno E."/>
            <person name="Wen M."/>
            <person name="Mejri S."/>
            <person name="Dirks R."/>
            <person name="Jansen H."/>
            <person name="Henkel C."/>
            <person name="Chen W.J."/>
            <person name="Zahm M."/>
            <person name="Cabau C."/>
            <person name="Klopp C."/>
            <person name="Thompson A.W."/>
            <person name="Robinson-Rechavi M."/>
            <person name="Braasch I."/>
            <person name="Lecointre G."/>
            <person name="Bobe J."/>
            <person name="Postlethwait J.H."/>
            <person name="Berthelot C."/>
            <person name="Roest Crollius H."/>
            <person name="Guiguen Y."/>
        </authorList>
    </citation>
    <scope>NUCLEOTIDE SEQUENCE</scope>
    <source>
        <strain evidence="2">NC1722</strain>
    </source>
</reference>
<sequence>MQRPAVHWRFLSLSLWLKLTNQQTAPDWGIELLHDTGAEFVGELPTGSWLLVNDPVLRVLNGTITGAPAGPRWATGACIHVLRPSFTCADGNVHDKKLMRIFLLLRSWTVRLKLPQFEGH</sequence>
<feature type="signal peptide" evidence="1">
    <location>
        <begin position="1"/>
        <end position="22"/>
    </location>
</feature>
<dbReference type="EMBL" id="JAINUG010000032">
    <property type="protein sequence ID" value="KAJ8409183.1"/>
    <property type="molecule type" value="Genomic_DNA"/>
</dbReference>
<evidence type="ECO:0008006" key="4">
    <source>
        <dbReference type="Google" id="ProtNLM"/>
    </source>
</evidence>
<gene>
    <name evidence="2" type="ORF">AAFF_G00242040</name>
</gene>
<keyword evidence="1" id="KW-0732">Signal</keyword>